<evidence type="ECO:0000313" key="6">
    <source>
        <dbReference type="Proteomes" id="UP000321291"/>
    </source>
</evidence>
<dbReference type="RefSeq" id="WP_146780334.1">
    <property type="nucleotide sequence ID" value="NZ_CP042434.1"/>
</dbReference>
<dbReference type="Pfam" id="PF01638">
    <property type="entry name" value="HxlR"/>
    <property type="match status" value="1"/>
</dbReference>
<dbReference type="OrthoDB" id="2619345at2"/>
<gene>
    <name evidence="5" type="ORF">FSB73_04650</name>
</gene>
<dbReference type="InterPro" id="IPR036388">
    <property type="entry name" value="WH-like_DNA-bd_sf"/>
</dbReference>
<dbReference type="PROSITE" id="PS51118">
    <property type="entry name" value="HTH_HXLR"/>
    <property type="match status" value="1"/>
</dbReference>
<sequence>MMDSRYSDIMKCDRGLIMALTDTLNVVSGKWKLAVVCTLLSGKKRFTDIQRAITDITPRMVSKELKELEVNGVVRRNVINSTPVLIEYELTPSGEQLYEVIQKMVEWGLQHREITLNGTEERKADEVIISG</sequence>
<feature type="domain" description="HTH hxlR-type" evidence="4">
    <location>
        <begin position="12"/>
        <end position="116"/>
    </location>
</feature>
<protein>
    <submittedName>
        <fullName evidence="5">Winged helix-turn-helix transcriptional regulator</fullName>
    </submittedName>
</protein>
<evidence type="ECO:0000256" key="1">
    <source>
        <dbReference type="ARBA" id="ARBA00023015"/>
    </source>
</evidence>
<dbReference type="AlphaFoldDB" id="A0A5B8VKC8"/>
<proteinExistence type="predicted"/>
<reference evidence="5 6" key="1">
    <citation type="journal article" date="2017" name="Int. J. Syst. Evol. Microbiol.">
        <title>Arachidicoccus ginsenosidivorans sp. nov., with ginsenoside-converting activity isolated from ginseng cultivating soil.</title>
        <authorList>
            <person name="Siddiqi M.Z."/>
            <person name="Aslam Z."/>
            <person name="Im W.T."/>
        </authorList>
    </citation>
    <scope>NUCLEOTIDE SEQUENCE [LARGE SCALE GENOMIC DNA]</scope>
    <source>
        <strain evidence="5 6">Gsoil 809</strain>
    </source>
</reference>
<dbReference type="InterPro" id="IPR036390">
    <property type="entry name" value="WH_DNA-bd_sf"/>
</dbReference>
<dbReference type="GO" id="GO:0003677">
    <property type="term" value="F:DNA binding"/>
    <property type="evidence" value="ECO:0007669"/>
    <property type="project" value="UniProtKB-KW"/>
</dbReference>
<dbReference type="Gene3D" id="1.10.10.10">
    <property type="entry name" value="Winged helix-like DNA-binding domain superfamily/Winged helix DNA-binding domain"/>
    <property type="match status" value="1"/>
</dbReference>
<keyword evidence="1" id="KW-0805">Transcription regulation</keyword>
<keyword evidence="6" id="KW-1185">Reference proteome</keyword>
<evidence type="ECO:0000256" key="3">
    <source>
        <dbReference type="ARBA" id="ARBA00023163"/>
    </source>
</evidence>
<keyword evidence="3" id="KW-0804">Transcription</keyword>
<dbReference type="PANTHER" id="PTHR33204:SF29">
    <property type="entry name" value="TRANSCRIPTIONAL REGULATOR"/>
    <property type="match status" value="1"/>
</dbReference>
<evidence type="ECO:0000313" key="5">
    <source>
        <dbReference type="EMBL" id="QEC71076.1"/>
    </source>
</evidence>
<keyword evidence="2" id="KW-0238">DNA-binding</keyword>
<dbReference type="KEGG" id="agi:FSB73_04650"/>
<evidence type="ECO:0000259" key="4">
    <source>
        <dbReference type="PROSITE" id="PS51118"/>
    </source>
</evidence>
<dbReference type="Proteomes" id="UP000321291">
    <property type="component" value="Chromosome"/>
</dbReference>
<dbReference type="EMBL" id="CP042434">
    <property type="protein sequence ID" value="QEC71076.1"/>
    <property type="molecule type" value="Genomic_DNA"/>
</dbReference>
<dbReference type="SUPFAM" id="SSF46785">
    <property type="entry name" value="Winged helix' DNA-binding domain"/>
    <property type="match status" value="1"/>
</dbReference>
<evidence type="ECO:0000256" key="2">
    <source>
        <dbReference type="ARBA" id="ARBA00023125"/>
    </source>
</evidence>
<dbReference type="PANTHER" id="PTHR33204">
    <property type="entry name" value="TRANSCRIPTIONAL REGULATOR, MARR FAMILY"/>
    <property type="match status" value="1"/>
</dbReference>
<dbReference type="InterPro" id="IPR002577">
    <property type="entry name" value="HTH_HxlR"/>
</dbReference>
<accession>A0A5B8VKC8</accession>
<name>A0A5B8VKC8_9BACT</name>
<organism evidence="5 6">
    <name type="scientific">Arachidicoccus ginsenosidivorans</name>
    <dbReference type="NCBI Taxonomy" id="496057"/>
    <lineage>
        <taxon>Bacteria</taxon>
        <taxon>Pseudomonadati</taxon>
        <taxon>Bacteroidota</taxon>
        <taxon>Chitinophagia</taxon>
        <taxon>Chitinophagales</taxon>
        <taxon>Chitinophagaceae</taxon>
        <taxon>Arachidicoccus</taxon>
    </lineage>
</organism>